<dbReference type="RefSeq" id="WP_344123970.1">
    <property type="nucleotide sequence ID" value="NZ_BAAABW010000039.1"/>
</dbReference>
<evidence type="ECO:0000256" key="2">
    <source>
        <dbReference type="HAMAP-Rule" id="MF_00163"/>
    </source>
</evidence>
<dbReference type="InterPro" id="IPR036821">
    <property type="entry name" value="Peptide_deformylase_sf"/>
</dbReference>
<dbReference type="Gene3D" id="3.90.45.10">
    <property type="entry name" value="Peptide deformylase"/>
    <property type="match status" value="1"/>
</dbReference>
<keyword evidence="4" id="KW-1185">Reference proteome</keyword>
<sequence length="190" mass="20472">MTTPPTASDTMKSIGIVQEGDPVLTQPARHFDLPGEASAARKVVAALHAAADRAAKVHNFSKGMGVAAPQVGLSWRAAIVRPPGGDVIVLLNPTVVEESPEVDEQYEGCLSFFDVRGKVPRPRVLRVEHQDFNGQARTTTFADGLARLVAHELDHLDGVLYVSRMSPGTGVIMVAEYKGTGRQWQYGESQ</sequence>
<keyword evidence="2" id="KW-0408">Iron</keyword>
<dbReference type="Proteomes" id="UP001500063">
    <property type="component" value="Unassembled WGS sequence"/>
</dbReference>
<dbReference type="EC" id="3.5.1.88" evidence="2"/>
<dbReference type="EMBL" id="BAAABW010000039">
    <property type="protein sequence ID" value="GAA0379250.1"/>
    <property type="molecule type" value="Genomic_DNA"/>
</dbReference>
<keyword evidence="2" id="KW-0378">Hydrolase</keyword>
<comment type="function">
    <text evidence="2">Removes the formyl group from the N-terminal Met of newly synthesized proteins. Requires at least a dipeptide for an efficient rate of reaction. N-terminal L-methionine is a prerequisite for activity but the enzyme has broad specificity at other positions.</text>
</comment>
<feature type="active site" evidence="2">
    <location>
        <position position="152"/>
    </location>
</feature>
<organism evidence="3 4">
    <name type="scientific">Streptomyces blastmyceticus</name>
    <dbReference type="NCBI Taxonomy" id="68180"/>
    <lineage>
        <taxon>Bacteria</taxon>
        <taxon>Bacillati</taxon>
        <taxon>Actinomycetota</taxon>
        <taxon>Actinomycetes</taxon>
        <taxon>Kitasatosporales</taxon>
        <taxon>Streptomycetaceae</taxon>
        <taxon>Streptomyces</taxon>
    </lineage>
</organism>
<comment type="similarity">
    <text evidence="1 2">Belongs to the polypeptide deformylase family.</text>
</comment>
<evidence type="ECO:0000313" key="3">
    <source>
        <dbReference type="EMBL" id="GAA0379250.1"/>
    </source>
</evidence>
<comment type="catalytic activity">
    <reaction evidence="2">
        <text>N-terminal N-formyl-L-methionyl-[peptide] + H2O = N-terminal L-methionyl-[peptide] + formate</text>
        <dbReference type="Rhea" id="RHEA:24420"/>
        <dbReference type="Rhea" id="RHEA-COMP:10639"/>
        <dbReference type="Rhea" id="RHEA-COMP:10640"/>
        <dbReference type="ChEBI" id="CHEBI:15377"/>
        <dbReference type="ChEBI" id="CHEBI:15740"/>
        <dbReference type="ChEBI" id="CHEBI:49298"/>
        <dbReference type="ChEBI" id="CHEBI:64731"/>
        <dbReference type="EC" id="3.5.1.88"/>
    </reaction>
</comment>
<keyword evidence="2" id="KW-0648">Protein biosynthesis</keyword>
<dbReference type="Pfam" id="PF01327">
    <property type="entry name" value="Pep_deformylase"/>
    <property type="match status" value="1"/>
</dbReference>
<comment type="cofactor">
    <cofactor evidence="2">
        <name>Fe(2+)</name>
        <dbReference type="ChEBI" id="CHEBI:29033"/>
    </cofactor>
    <text evidence="2">Binds 1 Fe(2+) ion.</text>
</comment>
<dbReference type="SUPFAM" id="SSF56420">
    <property type="entry name" value="Peptide deformylase"/>
    <property type="match status" value="1"/>
</dbReference>
<reference evidence="3 4" key="1">
    <citation type="journal article" date="2019" name="Int. J. Syst. Evol. Microbiol.">
        <title>The Global Catalogue of Microorganisms (GCM) 10K type strain sequencing project: providing services to taxonomists for standard genome sequencing and annotation.</title>
        <authorList>
            <consortium name="The Broad Institute Genomics Platform"/>
            <consortium name="The Broad Institute Genome Sequencing Center for Infectious Disease"/>
            <person name="Wu L."/>
            <person name="Ma J."/>
        </authorList>
    </citation>
    <scope>NUCLEOTIDE SEQUENCE [LARGE SCALE GENOMIC DNA]</scope>
    <source>
        <strain evidence="3 4">JCM 4565</strain>
    </source>
</reference>
<name>A0ABN0Y1E3_9ACTN</name>
<dbReference type="PANTHER" id="PTHR10458">
    <property type="entry name" value="PEPTIDE DEFORMYLASE"/>
    <property type="match status" value="1"/>
</dbReference>
<feature type="binding site" evidence="2">
    <location>
        <position position="151"/>
    </location>
    <ligand>
        <name>Fe cation</name>
        <dbReference type="ChEBI" id="CHEBI:24875"/>
    </ligand>
</feature>
<feature type="binding site" evidence="2">
    <location>
        <position position="155"/>
    </location>
    <ligand>
        <name>Fe cation</name>
        <dbReference type="ChEBI" id="CHEBI:24875"/>
    </ligand>
</feature>
<evidence type="ECO:0000313" key="4">
    <source>
        <dbReference type="Proteomes" id="UP001500063"/>
    </source>
</evidence>
<keyword evidence="2" id="KW-0479">Metal-binding</keyword>
<dbReference type="HAMAP" id="MF_00163">
    <property type="entry name" value="Pep_deformylase"/>
    <property type="match status" value="1"/>
</dbReference>
<dbReference type="PANTHER" id="PTHR10458:SF22">
    <property type="entry name" value="PEPTIDE DEFORMYLASE"/>
    <property type="match status" value="1"/>
</dbReference>
<gene>
    <name evidence="2" type="primary">def</name>
    <name evidence="3" type="ORF">GCM10010319_67270</name>
</gene>
<dbReference type="PIRSF" id="PIRSF004749">
    <property type="entry name" value="Pep_def"/>
    <property type="match status" value="1"/>
</dbReference>
<accession>A0ABN0Y1E3</accession>
<dbReference type="PRINTS" id="PR01576">
    <property type="entry name" value="PDEFORMYLASE"/>
</dbReference>
<evidence type="ECO:0000256" key="1">
    <source>
        <dbReference type="ARBA" id="ARBA00010759"/>
    </source>
</evidence>
<dbReference type="InterPro" id="IPR023635">
    <property type="entry name" value="Peptide_deformylase"/>
</dbReference>
<protein>
    <recommendedName>
        <fullName evidence="2">Peptide deformylase</fullName>
        <shortName evidence="2">PDF</shortName>
        <ecNumber evidence="2">3.5.1.88</ecNumber>
    </recommendedName>
    <alternativeName>
        <fullName evidence="2">Polypeptide deformylase</fullName>
    </alternativeName>
</protein>
<proteinExistence type="inferred from homology"/>
<comment type="caution">
    <text evidence="3">The sequence shown here is derived from an EMBL/GenBank/DDBJ whole genome shotgun (WGS) entry which is preliminary data.</text>
</comment>
<feature type="binding site" evidence="2">
    <location>
        <position position="109"/>
    </location>
    <ligand>
        <name>Fe cation</name>
        <dbReference type="ChEBI" id="CHEBI:24875"/>
    </ligand>
</feature>